<sequence>MQRLVWEQAWDKTISPGDRKKVEVAFEQANEQATPMKYIPFWQARNYRGELLITVIVQNFSEETMHFTDMPLRYSEDGELIASHTFSFPNLKLDAKSSMPWTFIFPIETIKQEPSLEEGILQDIHP</sequence>
<keyword evidence="2" id="KW-1185">Reference proteome</keyword>
<name>A0ABW5PWK6_9BACI</name>
<dbReference type="NCBIfam" id="TIGR04398">
    <property type="entry name" value="SLAP_DUP"/>
    <property type="match status" value="1"/>
</dbReference>
<organism evidence="1 2">
    <name type="scientific">Oceanobacillus kapialis</name>
    <dbReference type="NCBI Taxonomy" id="481353"/>
    <lineage>
        <taxon>Bacteria</taxon>
        <taxon>Bacillati</taxon>
        <taxon>Bacillota</taxon>
        <taxon>Bacilli</taxon>
        <taxon>Bacillales</taxon>
        <taxon>Bacillaceae</taxon>
        <taxon>Oceanobacillus</taxon>
    </lineage>
</organism>
<dbReference type="InterPro" id="IPR030910">
    <property type="entry name" value="SLAP_dom"/>
</dbReference>
<dbReference type="EMBL" id="JBHUMX010000003">
    <property type="protein sequence ID" value="MFD2627495.1"/>
    <property type="molecule type" value="Genomic_DNA"/>
</dbReference>
<dbReference type="Proteomes" id="UP001597451">
    <property type="component" value="Unassembled WGS sequence"/>
</dbReference>
<evidence type="ECO:0000313" key="2">
    <source>
        <dbReference type="Proteomes" id="UP001597451"/>
    </source>
</evidence>
<gene>
    <name evidence="1" type="ORF">ACFSUN_01665</name>
</gene>
<dbReference type="RefSeq" id="WP_379560138.1">
    <property type="nucleotide sequence ID" value="NZ_JBHUMX010000003.1"/>
</dbReference>
<proteinExistence type="predicted"/>
<protein>
    <submittedName>
        <fullName evidence="1">SLAP domain-containing protein</fullName>
    </submittedName>
</protein>
<reference evidence="2" key="1">
    <citation type="journal article" date="2019" name="Int. J. Syst. Evol. Microbiol.">
        <title>The Global Catalogue of Microorganisms (GCM) 10K type strain sequencing project: providing services to taxonomists for standard genome sequencing and annotation.</title>
        <authorList>
            <consortium name="The Broad Institute Genomics Platform"/>
            <consortium name="The Broad Institute Genome Sequencing Center for Infectious Disease"/>
            <person name="Wu L."/>
            <person name="Ma J."/>
        </authorList>
    </citation>
    <scope>NUCLEOTIDE SEQUENCE [LARGE SCALE GENOMIC DNA]</scope>
    <source>
        <strain evidence="2">TISTR 1858</strain>
    </source>
</reference>
<comment type="caution">
    <text evidence="1">The sequence shown here is derived from an EMBL/GenBank/DDBJ whole genome shotgun (WGS) entry which is preliminary data.</text>
</comment>
<evidence type="ECO:0000313" key="1">
    <source>
        <dbReference type="EMBL" id="MFD2627495.1"/>
    </source>
</evidence>
<accession>A0ABW5PWK6</accession>